<name>A0AAN5CV15_9BILA</name>
<dbReference type="AlphaFoldDB" id="A0AAN5CV15"/>
<feature type="region of interest" description="Disordered" evidence="1">
    <location>
        <begin position="54"/>
        <end position="77"/>
    </location>
</feature>
<feature type="non-terminal residue" evidence="2">
    <location>
        <position position="1"/>
    </location>
</feature>
<feature type="non-terminal residue" evidence="2">
    <location>
        <position position="77"/>
    </location>
</feature>
<keyword evidence="3" id="KW-1185">Reference proteome</keyword>
<proteinExistence type="predicted"/>
<organism evidence="2 3">
    <name type="scientific">Pristionchus mayeri</name>
    <dbReference type="NCBI Taxonomy" id="1317129"/>
    <lineage>
        <taxon>Eukaryota</taxon>
        <taxon>Metazoa</taxon>
        <taxon>Ecdysozoa</taxon>
        <taxon>Nematoda</taxon>
        <taxon>Chromadorea</taxon>
        <taxon>Rhabditida</taxon>
        <taxon>Rhabditina</taxon>
        <taxon>Diplogasteromorpha</taxon>
        <taxon>Diplogasteroidea</taxon>
        <taxon>Neodiplogasteridae</taxon>
        <taxon>Pristionchus</taxon>
    </lineage>
</organism>
<dbReference type="Proteomes" id="UP001328107">
    <property type="component" value="Unassembled WGS sequence"/>
</dbReference>
<protein>
    <submittedName>
        <fullName evidence="2">Uncharacterized protein</fullName>
    </submittedName>
</protein>
<reference evidence="3" key="1">
    <citation type="submission" date="2022-10" db="EMBL/GenBank/DDBJ databases">
        <title>Genome assembly of Pristionchus species.</title>
        <authorList>
            <person name="Yoshida K."/>
            <person name="Sommer R.J."/>
        </authorList>
    </citation>
    <scope>NUCLEOTIDE SEQUENCE [LARGE SCALE GENOMIC DNA]</scope>
    <source>
        <strain evidence="3">RS5460</strain>
    </source>
</reference>
<evidence type="ECO:0000313" key="2">
    <source>
        <dbReference type="EMBL" id="GMR50815.1"/>
    </source>
</evidence>
<evidence type="ECO:0000313" key="3">
    <source>
        <dbReference type="Proteomes" id="UP001328107"/>
    </source>
</evidence>
<dbReference type="EMBL" id="BTRK01000004">
    <property type="protein sequence ID" value="GMR50815.1"/>
    <property type="molecule type" value="Genomic_DNA"/>
</dbReference>
<feature type="compositionally biased region" description="Basic and acidic residues" evidence="1">
    <location>
        <begin position="67"/>
        <end position="77"/>
    </location>
</feature>
<comment type="caution">
    <text evidence="2">The sequence shown here is derived from an EMBL/GenBank/DDBJ whole genome shotgun (WGS) entry which is preliminary data.</text>
</comment>
<evidence type="ECO:0000256" key="1">
    <source>
        <dbReference type="SAM" id="MobiDB-lite"/>
    </source>
</evidence>
<gene>
    <name evidence="2" type="ORF">PMAYCL1PPCAC_21010</name>
</gene>
<accession>A0AAN5CV15</accession>
<sequence length="77" mass="8294">CFLVVNRKNLVVEGIKAEDAPLDSMIIEPVLNLGQHLDHPSIVVTLFDTESFTGPTSGDGELGGYRHAGEEAEMKKG</sequence>